<evidence type="ECO:0000313" key="2">
    <source>
        <dbReference type="Proteomes" id="UP000003163"/>
    </source>
</evidence>
<protein>
    <submittedName>
        <fullName evidence="1">Uncharacterized protein</fullName>
    </submittedName>
</protein>
<accession>J8ZXH0</accession>
<sequence>MFFQKLFLEKPGKKSIEKKFDCSWIQKDVGVSVESNKNCGINKKEKFSLLNFYRTNNKTKISIFKFLTTNNISFMYYHVSKLWLKIFRLDNGSHNKLYFLKN</sequence>
<keyword evidence="2" id="KW-1185">Reference proteome</keyword>
<dbReference type="InParanoid" id="J8ZXH0"/>
<dbReference type="HOGENOM" id="CLU_2277420_0_0_1"/>
<reference evidence="1 2" key="1">
    <citation type="submission" date="2011-08" db="EMBL/GenBank/DDBJ databases">
        <authorList>
            <person name="Liu Z.J."/>
            <person name="Shi F.L."/>
            <person name="Lu J.Q."/>
            <person name="Li M."/>
            <person name="Wang Z.L."/>
        </authorList>
    </citation>
    <scope>NUCLEOTIDE SEQUENCE [LARGE SCALE GENOMIC DNA]</scope>
    <source>
        <strain evidence="1 2">USNM 41457</strain>
    </source>
</reference>
<dbReference type="AlphaFoldDB" id="J8ZXH0"/>
<comment type="caution">
    <text evidence="1">The sequence shown here is derived from an EMBL/GenBank/DDBJ whole genome shotgun (WGS) entry which is preliminary data.</text>
</comment>
<dbReference type="Proteomes" id="UP000003163">
    <property type="component" value="Unassembled WGS sequence"/>
</dbReference>
<dbReference type="EMBL" id="AFBI03000019">
    <property type="protein sequence ID" value="EJW04383.1"/>
    <property type="molecule type" value="Genomic_DNA"/>
</dbReference>
<name>J8ZXH0_EDHAE</name>
<evidence type="ECO:0000313" key="1">
    <source>
        <dbReference type="EMBL" id="EJW04383.1"/>
    </source>
</evidence>
<proteinExistence type="predicted"/>
<dbReference type="VEuPathDB" id="MicrosporidiaDB:EDEG_01374"/>
<organism evidence="1 2">
    <name type="scientific">Edhazardia aedis (strain USNM 41457)</name>
    <name type="common">Microsporidian parasite</name>
    <dbReference type="NCBI Taxonomy" id="1003232"/>
    <lineage>
        <taxon>Eukaryota</taxon>
        <taxon>Fungi</taxon>
        <taxon>Fungi incertae sedis</taxon>
        <taxon>Microsporidia</taxon>
        <taxon>Edhazardia</taxon>
    </lineage>
</organism>
<gene>
    <name evidence="1" type="ORF">EDEG_01374</name>
</gene>
<reference evidence="2" key="2">
    <citation type="submission" date="2015-07" db="EMBL/GenBank/DDBJ databases">
        <title>Contrasting host-pathogen interactions and genome evolution in two generalist and specialist microsporidian pathogens of mosquitoes.</title>
        <authorList>
            <consortium name="The Broad Institute Genomics Platform"/>
            <consortium name="The Broad Institute Genome Sequencing Center for Infectious Disease"/>
            <person name="Cuomo C.A."/>
            <person name="Sanscrainte N.D."/>
            <person name="Goldberg J.M."/>
            <person name="Heiman D."/>
            <person name="Young S."/>
            <person name="Zeng Q."/>
            <person name="Becnel J.J."/>
            <person name="Birren B.W."/>
        </authorList>
    </citation>
    <scope>NUCLEOTIDE SEQUENCE [LARGE SCALE GENOMIC DNA]</scope>
    <source>
        <strain evidence="2">USNM 41457</strain>
    </source>
</reference>